<evidence type="ECO:0000313" key="4">
    <source>
        <dbReference type="RefSeq" id="XP_027589720.2"/>
    </source>
</evidence>
<feature type="domain" description="Spatacsin C-terminal" evidence="2">
    <location>
        <begin position="2139"/>
        <end position="2430"/>
    </location>
</feature>
<dbReference type="GO" id="GO:0048489">
    <property type="term" value="P:synaptic vesicle transport"/>
    <property type="evidence" value="ECO:0007669"/>
    <property type="project" value="TreeGrafter"/>
</dbReference>
<evidence type="ECO:0000313" key="3">
    <source>
        <dbReference type="Proteomes" id="UP000504627"/>
    </source>
</evidence>
<accession>A0A6J2HPN1</accession>
<organism evidence="3 4">
    <name type="scientific">Pipra filicauda</name>
    <name type="common">Wire-tailed manakin</name>
    <dbReference type="NCBI Taxonomy" id="649802"/>
    <lineage>
        <taxon>Eukaryota</taxon>
        <taxon>Metazoa</taxon>
        <taxon>Chordata</taxon>
        <taxon>Craniata</taxon>
        <taxon>Vertebrata</taxon>
        <taxon>Euteleostomi</taxon>
        <taxon>Archelosauria</taxon>
        <taxon>Archosauria</taxon>
        <taxon>Dinosauria</taxon>
        <taxon>Saurischia</taxon>
        <taxon>Theropoda</taxon>
        <taxon>Coelurosauria</taxon>
        <taxon>Aves</taxon>
        <taxon>Neognathae</taxon>
        <taxon>Neoaves</taxon>
        <taxon>Telluraves</taxon>
        <taxon>Australaves</taxon>
        <taxon>Passeriformes</taxon>
        <taxon>Pipridae</taxon>
        <taxon>Pipra</taxon>
    </lineage>
</organism>
<reference evidence="4" key="1">
    <citation type="submission" date="2025-08" db="UniProtKB">
        <authorList>
            <consortium name="RefSeq"/>
        </authorList>
    </citation>
    <scope>IDENTIFICATION</scope>
    <source>
        <tissue evidence="4">Muscle</tissue>
    </source>
</reference>
<dbReference type="Proteomes" id="UP000504627">
    <property type="component" value="Unplaced"/>
</dbReference>
<dbReference type="InterPro" id="IPR028103">
    <property type="entry name" value="Spatacsin"/>
</dbReference>
<sequence>MDGEGAVLVPPKGRGLSVGPPPPAVLGPAPRCVLGVVVPAPHWAARSAGRKKVVPRQDGGGRRVTEEEEAMAPQELRVLLVPRSLEPRGAPRDAARVRLSRAQDALGTLLATGGISVEPLAAGGAGRARGTALPGDWADFVWENAEDDGLQENKSKLLALGQSHGLFVYELSVEDGKSSLTSLHSCKEETLKKLLEVKNISLPSVFSVKILSFGNNKCKLLLNQFILVHLTFPGEDSPSETCDCFTLDLPPEVLGRITDSCFCRGILFLLDSAGWIYIFDSFDGASLGRISVALCQGEGQAGGRSPALPSPLSALRVSQDLSMAVVLSAAHCALSVELNSYFRQFPEHLLCKRDPESLCMEPPEGVDEDDLASSEHSMELLPSPFRTDRSWKAHLSSLWDRVRRRRPGSPDLGNDLNLPWYQFFTHLEDHDPDIYEDPEKMVAFVPRAVTWAASRALQSHGTDLRAAGQQWTQIPGAAPQEVVKLECKLVTGATAVFVVVTKDMGLSLALWDFESQDVTCSHFGTNSVYVECSAEVPLCLLLTERGLSLVLFGVTQEEFLNRLMMFGSAGVVDSVCHLNGWERCSIPIHALEAGLENRQLDTVDLFLKSKESVFSLSAPCSGPGQCSDGASQTYLRNLEELRPALNLLCSAIQENDMEPHSKHFSEQLLNLTLTFLTRQLEEIFVHTEEPDEFLQKAADILTDYIIQLRKFLRKYPRPQINPVHTGGDLDEDLPEIEESHVWEKLTPEEVIAEAILSNKMPEAQIFFRMHQHPAENLQEFLQAGLNLVYDRLLKDNTREASELLRNMGFDVKQELHKICFYTEDKHVRDLLVKVLREENYFSEKEKKMIDFVHQVESFYSESFQENKEIQSLARFSDWRKDQDLCRHTAVLDSVLGWDRHRAPSRRLRVMLDWAQWWDEPMQEMILLPRKPRQELKTCSPEVLWMHLTAQHDWLSVCSWIEESEPGQALCGAAAWPPLTADMVDQNTLCSSYMRHEILNKLARNGIFVRSELEDFELLLQRLSYLGGVLQNPHPVPEYSSASGLDFHAQFVLHCLQHNLQYLLYTYLDYYSLTPSNCPILDNKELHEAHPWFEFLVQCRGVASNPRDPRMIFQASLANAQILIPSNQASVSSILLEGRTLLALATTMYCPGGIDQVLQNEDTEKPLKKVDPQLLKMALTPYPKLKAALFPSCTAHGILPPDISLYHLLQSLVPFDPSKLFGWQSTNTLAASDAPSELPHFSAPALVRRHAVLESLHFLWYLHHGRPSFAFGTFLVQQLAKSKTPKQLIQQAGKEAHVLALSSFGAPAVGAACVCFLELLGLDSLKLRVDLKVANMIFSYRTRNEESHHSQIRDSLVEKLTKLADGEKAAAAAVLPSLEEAFWDAVEQQGIKRTCSDSRRQWALVMQFCRLHSLGLSTSYLRECARASDWLQFLLQSHLHGHQPGEVISILQDFPPPLQDHLVLALGKFLCPEGRAVAQGRAAESLFQVLLQCQGSPSPCQHLLAAGLRAQAPVLSVLAACVPDGDIIPCLCVWIITSVDVATRAEATKHIQSSAENHQWDLQDLSVIWKVFLRKQKSKTLLNGFQLFLKDSPLLHILEMYELCMNWKKYNEAKTKLDKFQESLSKLKTEEEPAAPQFPVPWLESQALFLLELMMQQCRTDYELGKLLQLFAAAENLLLDGPYVKKLCALSESLKDSSISMNRSILTSCSLETFQRECRAILEQLQEKGMFCLAREVAALAELPVDSVVTQEVLRDLHRLREVGQWHQTQTRAEFWKKCNDTFLKHSISSQAAASFFLDQANSVLESSGEEGVTSIMERHLLLTLAGHWLAKDASVSLQQLEEVEKQMWICRIAREMSRAEGSERSPCPSPAVASRDLSFDSLAREFSFSRLPALNSPQSLELGAVALEPRQAPAGAEEAALWGLVGALLDEGSVHEASRVCRYFQCCHRDLALVLHCRALASGQAGLDELHPDIQALLAEHGHSPSAAEAPREGRAPGPSSLEDWTHLVAACPADEVVASLKALTEECVHGRNYCRQVLCLYELSKELGCSFSEMSAQAPEQVLRAILAGRGPERGRRAQAFIACQGLQPGAVAQLLAEQITQELLAPAEGKGQKQVLNPAVESQAFLELAKLCQDHTLVGMKLLDKIASVPRGELSCITELLILAHKCFSLTCHMEGITRVLQAARLLTDQHLAPKEEYGLVVRLLTGIGRYTEMSYIFELLHHRQHFEVLMRKKLDPSGTLKTALLEYIKRCRPGDSEKHNMIALCFSMCREIGENHEAAARTQLKLIESRPWEESLQDVANLKKLLLKALTLFIDAAESYSKDSCVRQSLRCRRLTRLITLQLHFLGSGQSTRIISLGRQDLMDTILALPRFYQAAIVAEAYEFLPDWAEVLHQQVITKGDFTYLEEFKQQRPLRPSLFEEVAKKVQQHPPADAALKNLKRFLAHCEDIYTYYRLAYDHKFYDVVNSLLKDPQTGCCLNDLLSN</sequence>
<gene>
    <name evidence="4" type="primary">SPG11</name>
</gene>
<evidence type="ECO:0000259" key="2">
    <source>
        <dbReference type="Pfam" id="PF14649"/>
    </source>
</evidence>
<dbReference type="PANTHER" id="PTHR13650:SF0">
    <property type="entry name" value="SPATACSIN"/>
    <property type="match status" value="1"/>
</dbReference>
<dbReference type="InParanoid" id="A0A6J2HPN1"/>
<keyword evidence="3" id="KW-1185">Reference proteome</keyword>
<dbReference type="GeneID" id="113994636"/>
<evidence type="ECO:0000256" key="1">
    <source>
        <dbReference type="SAM" id="MobiDB-lite"/>
    </source>
</evidence>
<dbReference type="CTD" id="80208"/>
<dbReference type="GO" id="GO:0030425">
    <property type="term" value="C:dendrite"/>
    <property type="evidence" value="ECO:0007669"/>
    <property type="project" value="TreeGrafter"/>
</dbReference>
<dbReference type="PANTHER" id="PTHR13650">
    <property type="entry name" value="SPATACSIN"/>
    <property type="match status" value="1"/>
</dbReference>
<feature type="region of interest" description="Disordered" evidence="1">
    <location>
        <begin position="49"/>
        <end position="69"/>
    </location>
</feature>
<dbReference type="GO" id="GO:0005737">
    <property type="term" value="C:cytoplasm"/>
    <property type="evidence" value="ECO:0007669"/>
    <property type="project" value="TreeGrafter"/>
</dbReference>
<protein>
    <submittedName>
        <fullName evidence="4">Spatacsin</fullName>
    </submittedName>
</protein>
<dbReference type="GO" id="GO:0030424">
    <property type="term" value="C:axon"/>
    <property type="evidence" value="ECO:0007669"/>
    <property type="project" value="TreeGrafter"/>
</dbReference>
<name>A0A6J2HPN1_9PASS</name>
<dbReference type="GO" id="GO:0007268">
    <property type="term" value="P:chemical synaptic transmission"/>
    <property type="evidence" value="ECO:0007669"/>
    <property type="project" value="TreeGrafter"/>
</dbReference>
<dbReference type="InterPro" id="IPR028107">
    <property type="entry name" value="Spatacsin_C_dom"/>
</dbReference>
<dbReference type="RefSeq" id="XP_027589720.2">
    <property type="nucleotide sequence ID" value="XM_027733919.2"/>
</dbReference>
<dbReference type="GO" id="GO:0007409">
    <property type="term" value="P:axonogenesis"/>
    <property type="evidence" value="ECO:0007669"/>
    <property type="project" value="TreeGrafter"/>
</dbReference>
<proteinExistence type="predicted"/>
<dbReference type="GO" id="GO:0008088">
    <property type="term" value="P:axo-dendritic transport"/>
    <property type="evidence" value="ECO:0007669"/>
    <property type="project" value="TreeGrafter"/>
</dbReference>
<dbReference type="GO" id="GO:0045202">
    <property type="term" value="C:synapse"/>
    <property type="evidence" value="ECO:0007669"/>
    <property type="project" value="TreeGrafter"/>
</dbReference>
<dbReference type="Pfam" id="PF14649">
    <property type="entry name" value="Spatacsin_C"/>
    <property type="match status" value="1"/>
</dbReference>